<accession>A0A8K0WUT0</accession>
<sequence length="473" mass="53031">MLFFAPNNSLSLCKTLLTASVLGYPTPHLLASNDTFDLTQPYAGGRHAAKVNSAMHWLDGQPASSDDEIVLMVDAYGAFNYYDIPVGLDAYTQAELWFQLPAEIMLKRYYAINARANADLEQHMGRAFKAENLRQTVVFGSSKRCAPNLLSSVACYAMPESPLPADLYGANTDTVMGHTKHSSHRQRYLNSAYIIGPIKDVRAVFHRAAEKLIAIQKHAETSGKQPEFSHGGSDQAIFQEILGEQEYQREVIRRRHLGFSDKAKGLGKNKPTTIEGAVIDDILDPSFTHETMEQKTDKEDEFSIGLDYWSDLGQQTMDSEADSRWITYSRPIIEQLAQRRSFDCPPRATGTIPEHMLNISIPRAAISDASQFSPMRGWDEIALYTNLCLDTIPAIIHHNGVQKRREDAWPRLWLQPHGRRLVEEILARGEGSDGETKGQRGGVYLDNGSYKGWADICPASLEPELYRDTDDYD</sequence>
<evidence type="ECO:0000313" key="2">
    <source>
        <dbReference type="Proteomes" id="UP000813444"/>
    </source>
</evidence>
<dbReference type="EMBL" id="JAGPNK010000003">
    <property type="protein sequence ID" value="KAH7325039.1"/>
    <property type="molecule type" value="Genomic_DNA"/>
</dbReference>
<reference evidence="1" key="1">
    <citation type="journal article" date="2021" name="Nat. Commun.">
        <title>Genetic determinants of endophytism in the Arabidopsis root mycobiome.</title>
        <authorList>
            <person name="Mesny F."/>
            <person name="Miyauchi S."/>
            <person name="Thiergart T."/>
            <person name="Pickel B."/>
            <person name="Atanasova L."/>
            <person name="Karlsson M."/>
            <person name="Huettel B."/>
            <person name="Barry K.W."/>
            <person name="Haridas S."/>
            <person name="Chen C."/>
            <person name="Bauer D."/>
            <person name="Andreopoulos W."/>
            <person name="Pangilinan J."/>
            <person name="LaButti K."/>
            <person name="Riley R."/>
            <person name="Lipzen A."/>
            <person name="Clum A."/>
            <person name="Drula E."/>
            <person name="Henrissat B."/>
            <person name="Kohler A."/>
            <person name="Grigoriev I.V."/>
            <person name="Martin F.M."/>
            <person name="Hacquard S."/>
        </authorList>
    </citation>
    <scope>NUCLEOTIDE SEQUENCE</scope>
    <source>
        <strain evidence="1">MPI-CAGE-CH-0235</strain>
    </source>
</reference>
<comment type="caution">
    <text evidence="1">The sequence shown here is derived from an EMBL/GenBank/DDBJ whole genome shotgun (WGS) entry which is preliminary data.</text>
</comment>
<dbReference type="AlphaFoldDB" id="A0A8K0WUT0"/>
<organism evidence="1 2">
    <name type="scientific">Stachybotrys elegans</name>
    <dbReference type="NCBI Taxonomy" id="80388"/>
    <lineage>
        <taxon>Eukaryota</taxon>
        <taxon>Fungi</taxon>
        <taxon>Dikarya</taxon>
        <taxon>Ascomycota</taxon>
        <taxon>Pezizomycotina</taxon>
        <taxon>Sordariomycetes</taxon>
        <taxon>Hypocreomycetidae</taxon>
        <taxon>Hypocreales</taxon>
        <taxon>Stachybotryaceae</taxon>
        <taxon>Stachybotrys</taxon>
    </lineage>
</organism>
<name>A0A8K0WUT0_9HYPO</name>
<proteinExistence type="predicted"/>
<dbReference type="OrthoDB" id="422736at2759"/>
<evidence type="ECO:0000313" key="1">
    <source>
        <dbReference type="EMBL" id="KAH7325039.1"/>
    </source>
</evidence>
<dbReference type="PANTHER" id="PTHR36587">
    <property type="entry name" value="EXPRESSION SITE-ASSOCIATED GENE 3 (ESAG3)-LIKE PROTEIN"/>
    <property type="match status" value="1"/>
</dbReference>
<dbReference type="CDD" id="cd22997">
    <property type="entry name" value="GT_LH"/>
    <property type="match status" value="1"/>
</dbReference>
<keyword evidence="2" id="KW-1185">Reference proteome</keyword>
<gene>
    <name evidence="1" type="ORF">B0I35DRAFT_174255</name>
</gene>
<dbReference type="Proteomes" id="UP000813444">
    <property type="component" value="Unassembled WGS sequence"/>
</dbReference>
<dbReference type="PANTHER" id="PTHR36587:SF2">
    <property type="entry name" value="EXPRESSION SITE-ASSOCIATED GENE 3 (ESAG3)-LIKE PROTEIN"/>
    <property type="match status" value="1"/>
</dbReference>
<protein>
    <submittedName>
        <fullName evidence="1">Uncharacterized protein</fullName>
    </submittedName>
</protein>